<dbReference type="PANTHER" id="PTHR17224">
    <property type="entry name" value="PEPTIDYL-TRNA HYDROLASE"/>
    <property type="match status" value="1"/>
</dbReference>
<reference evidence="11" key="1">
    <citation type="submission" date="2016-10" db="EMBL/GenBank/DDBJ databases">
        <authorList>
            <person name="Varghese N."/>
            <person name="Submissions S."/>
        </authorList>
    </citation>
    <scope>NUCLEOTIDE SEQUENCE [LARGE SCALE GENOMIC DNA]</scope>
    <source>
        <strain evidence="11">JCM 21621</strain>
    </source>
</reference>
<dbReference type="PANTHER" id="PTHR17224:SF1">
    <property type="entry name" value="PEPTIDYL-TRNA HYDROLASE"/>
    <property type="match status" value="1"/>
</dbReference>
<feature type="binding site" evidence="7">
    <location>
        <position position="68"/>
    </location>
    <ligand>
        <name>tRNA</name>
        <dbReference type="ChEBI" id="CHEBI:17843"/>
    </ligand>
</feature>
<dbReference type="RefSeq" id="WP_084314619.1">
    <property type="nucleotide sequence ID" value="NZ_FNIJ01000022.1"/>
</dbReference>
<protein>
    <recommendedName>
        <fullName evidence="6 7">Peptidyl-tRNA hydrolase</fullName>
        <shortName evidence="7">Pth</shortName>
        <ecNumber evidence="1 7">3.1.1.29</ecNumber>
    </recommendedName>
</protein>
<dbReference type="Proteomes" id="UP000242957">
    <property type="component" value="Unassembled WGS sequence"/>
</dbReference>
<gene>
    <name evidence="7" type="primary">pth</name>
    <name evidence="10" type="ORF">SAMN05216193_12226</name>
</gene>
<keyword evidence="3 7" id="KW-0378">Hydrolase</keyword>
<dbReference type="PROSITE" id="PS01196">
    <property type="entry name" value="PEPT_TRNA_HYDROL_2"/>
    <property type="match status" value="1"/>
</dbReference>
<dbReference type="SUPFAM" id="SSF53178">
    <property type="entry name" value="Peptidyl-tRNA hydrolase-like"/>
    <property type="match status" value="1"/>
</dbReference>
<dbReference type="EC" id="3.1.1.29" evidence="1 7"/>
<dbReference type="NCBIfam" id="TIGR00447">
    <property type="entry name" value="pth"/>
    <property type="match status" value="1"/>
</dbReference>
<feature type="binding site" evidence="7">
    <location>
        <position position="70"/>
    </location>
    <ligand>
        <name>tRNA</name>
        <dbReference type="ChEBI" id="CHEBI:17843"/>
    </ligand>
</feature>
<evidence type="ECO:0000256" key="2">
    <source>
        <dbReference type="ARBA" id="ARBA00022555"/>
    </source>
</evidence>
<name>A0A1H0PYI1_9PSED</name>
<comment type="catalytic activity">
    <reaction evidence="7 8">
        <text>an N-acyl-L-alpha-aminoacyl-tRNA + H2O = an N-acyl-L-amino acid + a tRNA + H(+)</text>
        <dbReference type="Rhea" id="RHEA:54448"/>
        <dbReference type="Rhea" id="RHEA-COMP:10123"/>
        <dbReference type="Rhea" id="RHEA-COMP:13883"/>
        <dbReference type="ChEBI" id="CHEBI:15377"/>
        <dbReference type="ChEBI" id="CHEBI:15378"/>
        <dbReference type="ChEBI" id="CHEBI:59874"/>
        <dbReference type="ChEBI" id="CHEBI:78442"/>
        <dbReference type="ChEBI" id="CHEBI:138191"/>
        <dbReference type="EC" id="3.1.1.29"/>
    </reaction>
</comment>
<dbReference type="STRING" id="198616.SAMN05216193_12226"/>
<dbReference type="HAMAP" id="MF_00083">
    <property type="entry name" value="Pept_tRNA_hydro_bact"/>
    <property type="match status" value="1"/>
</dbReference>
<evidence type="ECO:0000256" key="8">
    <source>
        <dbReference type="RuleBase" id="RU000673"/>
    </source>
</evidence>
<dbReference type="InterPro" id="IPR036416">
    <property type="entry name" value="Pept_tRNA_hydro_sf"/>
</dbReference>
<comment type="subunit">
    <text evidence="7">Monomer.</text>
</comment>
<dbReference type="Gene3D" id="3.40.50.1470">
    <property type="entry name" value="Peptidyl-tRNA hydrolase"/>
    <property type="match status" value="1"/>
</dbReference>
<evidence type="ECO:0000256" key="6">
    <source>
        <dbReference type="ARBA" id="ARBA00050038"/>
    </source>
</evidence>
<evidence type="ECO:0000256" key="3">
    <source>
        <dbReference type="ARBA" id="ARBA00022801"/>
    </source>
</evidence>
<dbReference type="EMBL" id="FNIJ01000022">
    <property type="protein sequence ID" value="SDP09870.1"/>
    <property type="molecule type" value="Genomic_DNA"/>
</dbReference>
<evidence type="ECO:0000313" key="10">
    <source>
        <dbReference type="EMBL" id="SDP09870.1"/>
    </source>
</evidence>
<dbReference type="FunFam" id="3.40.50.1470:FF:000001">
    <property type="entry name" value="Peptidyl-tRNA hydrolase"/>
    <property type="match status" value="1"/>
</dbReference>
<keyword evidence="11" id="KW-1185">Reference proteome</keyword>
<feature type="site" description="Discriminates between blocked and unblocked aminoacyl-tRNA" evidence="7">
    <location>
        <position position="12"/>
    </location>
</feature>
<dbReference type="GO" id="GO:0006515">
    <property type="term" value="P:protein quality control for misfolded or incompletely synthesized proteins"/>
    <property type="evidence" value="ECO:0007669"/>
    <property type="project" value="UniProtKB-UniRule"/>
</dbReference>
<keyword evidence="2 7" id="KW-0820">tRNA-binding</keyword>
<organism evidence="10 11">
    <name type="scientific">Pseudomonas jinjuensis</name>
    <dbReference type="NCBI Taxonomy" id="198616"/>
    <lineage>
        <taxon>Bacteria</taxon>
        <taxon>Pseudomonadati</taxon>
        <taxon>Pseudomonadota</taxon>
        <taxon>Gammaproteobacteria</taxon>
        <taxon>Pseudomonadales</taxon>
        <taxon>Pseudomonadaceae</taxon>
        <taxon>Pseudomonas</taxon>
    </lineage>
</organism>
<feature type="site" description="Stabilizes the basic form of H active site to accept a proton" evidence="7">
    <location>
        <position position="95"/>
    </location>
</feature>
<comment type="similarity">
    <text evidence="5 7 9">Belongs to the PTH family.</text>
</comment>
<dbReference type="PROSITE" id="PS01195">
    <property type="entry name" value="PEPT_TRNA_HYDROL_1"/>
    <property type="match status" value="1"/>
</dbReference>
<dbReference type="CDD" id="cd00462">
    <property type="entry name" value="PTH"/>
    <property type="match status" value="1"/>
</dbReference>
<proteinExistence type="inferred from homology"/>
<comment type="function">
    <text evidence="7">Catalyzes the release of premature peptidyl moieties from peptidyl-tRNA molecules trapped in stalled 50S ribosomal subunits, and thus maintains levels of free tRNAs and 50S ribosomes.</text>
</comment>
<evidence type="ECO:0000313" key="11">
    <source>
        <dbReference type="Proteomes" id="UP000242957"/>
    </source>
</evidence>
<sequence length="194" mass="20908">MTAVQLIVGLGNPGPEYDQTRHNAGALFVERLADAQRASLSVEKKFFGLVGKFSHQGRDVRLLIPTTYMNRSGQAVAALAGFYRIPVEAILVAHDELDMPPGVAKLKKGGGHGGHNGLRDIIAQLGNQNSFHRLRLGIGHPGHSSLVSGYVLGRAPRSEQELLDTSIDFALGVLPEMLAGDWTKAMQKLHSQKA</sequence>
<dbReference type="GO" id="GO:0000049">
    <property type="term" value="F:tRNA binding"/>
    <property type="evidence" value="ECO:0007669"/>
    <property type="project" value="UniProtKB-UniRule"/>
</dbReference>
<comment type="function">
    <text evidence="7">Hydrolyzes ribosome-free peptidyl-tRNAs (with 1 or more amino acids incorporated), which drop off the ribosome during protein synthesis, or as a result of ribosome stalling.</text>
</comment>
<dbReference type="OrthoDB" id="9800507at2"/>
<feature type="binding site" evidence="7">
    <location>
        <position position="116"/>
    </location>
    <ligand>
        <name>tRNA</name>
        <dbReference type="ChEBI" id="CHEBI:17843"/>
    </ligand>
</feature>
<feature type="active site" description="Proton acceptor" evidence="7">
    <location>
        <position position="22"/>
    </location>
</feature>
<keyword evidence="4 7" id="KW-0694">RNA-binding</keyword>
<feature type="binding site" evidence="7">
    <location>
        <position position="17"/>
    </location>
    <ligand>
        <name>tRNA</name>
        <dbReference type="ChEBI" id="CHEBI:17843"/>
    </ligand>
</feature>
<dbReference type="InterPro" id="IPR001328">
    <property type="entry name" value="Pept_tRNA_hydro"/>
</dbReference>
<keyword evidence="7" id="KW-0963">Cytoplasm</keyword>
<evidence type="ECO:0000256" key="1">
    <source>
        <dbReference type="ARBA" id="ARBA00013260"/>
    </source>
</evidence>
<evidence type="ECO:0000256" key="4">
    <source>
        <dbReference type="ARBA" id="ARBA00022884"/>
    </source>
</evidence>
<accession>A0A1H0PYI1</accession>
<dbReference type="GO" id="GO:0072344">
    <property type="term" value="P:rescue of stalled ribosome"/>
    <property type="evidence" value="ECO:0007669"/>
    <property type="project" value="UniProtKB-UniRule"/>
</dbReference>
<dbReference type="GO" id="GO:0004045">
    <property type="term" value="F:peptidyl-tRNA hydrolase activity"/>
    <property type="evidence" value="ECO:0007669"/>
    <property type="project" value="UniProtKB-UniRule"/>
</dbReference>
<dbReference type="Pfam" id="PF01195">
    <property type="entry name" value="Pept_tRNA_hydro"/>
    <property type="match status" value="1"/>
</dbReference>
<evidence type="ECO:0000256" key="5">
    <source>
        <dbReference type="ARBA" id="ARBA00038063"/>
    </source>
</evidence>
<evidence type="ECO:0000256" key="9">
    <source>
        <dbReference type="RuleBase" id="RU004320"/>
    </source>
</evidence>
<comment type="subcellular location">
    <subcellularLocation>
        <location evidence="7">Cytoplasm</location>
    </subcellularLocation>
</comment>
<evidence type="ECO:0000256" key="7">
    <source>
        <dbReference type="HAMAP-Rule" id="MF_00083"/>
    </source>
</evidence>
<dbReference type="GO" id="GO:0005737">
    <property type="term" value="C:cytoplasm"/>
    <property type="evidence" value="ECO:0007669"/>
    <property type="project" value="UniProtKB-SubCell"/>
</dbReference>
<dbReference type="AlphaFoldDB" id="A0A1H0PYI1"/>
<dbReference type="InterPro" id="IPR018171">
    <property type="entry name" value="Pept_tRNA_hydro_CS"/>
</dbReference>